<accession>A0AAW2U457</accession>
<protein>
    <submittedName>
        <fullName evidence="1">Uncharacterized protein</fullName>
    </submittedName>
</protein>
<dbReference type="EMBL" id="JACGWN010000013">
    <property type="protein sequence ID" value="KAL0411657.1"/>
    <property type="molecule type" value="Genomic_DNA"/>
</dbReference>
<name>A0AAW2U457_9LAMI</name>
<evidence type="ECO:0000313" key="1">
    <source>
        <dbReference type="EMBL" id="KAL0411657.1"/>
    </source>
</evidence>
<sequence length="60" mass="6401">MLSTSRLGSETPQQEVLVCPPQVPVAYSPSAEAVCFESDCEAHDVAYHTSNRGGLYVSSV</sequence>
<organism evidence="1">
    <name type="scientific">Sesamum latifolium</name>
    <dbReference type="NCBI Taxonomy" id="2727402"/>
    <lineage>
        <taxon>Eukaryota</taxon>
        <taxon>Viridiplantae</taxon>
        <taxon>Streptophyta</taxon>
        <taxon>Embryophyta</taxon>
        <taxon>Tracheophyta</taxon>
        <taxon>Spermatophyta</taxon>
        <taxon>Magnoliopsida</taxon>
        <taxon>eudicotyledons</taxon>
        <taxon>Gunneridae</taxon>
        <taxon>Pentapetalae</taxon>
        <taxon>asterids</taxon>
        <taxon>lamiids</taxon>
        <taxon>Lamiales</taxon>
        <taxon>Pedaliaceae</taxon>
        <taxon>Sesamum</taxon>
    </lineage>
</organism>
<reference evidence="1" key="1">
    <citation type="submission" date="2020-06" db="EMBL/GenBank/DDBJ databases">
        <authorList>
            <person name="Li T."/>
            <person name="Hu X."/>
            <person name="Zhang T."/>
            <person name="Song X."/>
            <person name="Zhang H."/>
            <person name="Dai N."/>
            <person name="Sheng W."/>
            <person name="Hou X."/>
            <person name="Wei L."/>
        </authorList>
    </citation>
    <scope>NUCLEOTIDE SEQUENCE</scope>
    <source>
        <strain evidence="1">KEN1</strain>
        <tissue evidence="1">Leaf</tissue>
    </source>
</reference>
<dbReference type="AlphaFoldDB" id="A0AAW2U457"/>
<reference evidence="1" key="2">
    <citation type="journal article" date="2024" name="Plant">
        <title>Genomic evolution and insights into agronomic trait innovations of Sesamum species.</title>
        <authorList>
            <person name="Miao H."/>
            <person name="Wang L."/>
            <person name="Qu L."/>
            <person name="Liu H."/>
            <person name="Sun Y."/>
            <person name="Le M."/>
            <person name="Wang Q."/>
            <person name="Wei S."/>
            <person name="Zheng Y."/>
            <person name="Lin W."/>
            <person name="Duan Y."/>
            <person name="Cao H."/>
            <person name="Xiong S."/>
            <person name="Wang X."/>
            <person name="Wei L."/>
            <person name="Li C."/>
            <person name="Ma Q."/>
            <person name="Ju M."/>
            <person name="Zhao R."/>
            <person name="Li G."/>
            <person name="Mu C."/>
            <person name="Tian Q."/>
            <person name="Mei H."/>
            <person name="Zhang T."/>
            <person name="Gao T."/>
            <person name="Zhang H."/>
        </authorList>
    </citation>
    <scope>NUCLEOTIDE SEQUENCE</scope>
    <source>
        <strain evidence="1">KEN1</strain>
    </source>
</reference>
<gene>
    <name evidence="1" type="ORF">Slati_3755400</name>
</gene>
<proteinExistence type="predicted"/>
<comment type="caution">
    <text evidence="1">The sequence shown here is derived from an EMBL/GenBank/DDBJ whole genome shotgun (WGS) entry which is preliminary data.</text>
</comment>